<name>A0A6J1CGW1_MOMCH</name>
<keyword evidence="1" id="KW-1133">Transmembrane helix</keyword>
<reference evidence="3" key="1">
    <citation type="submission" date="2025-08" db="UniProtKB">
        <authorList>
            <consortium name="RefSeq"/>
        </authorList>
    </citation>
    <scope>IDENTIFICATION</scope>
    <source>
        <strain evidence="3">OHB3-1</strain>
    </source>
</reference>
<keyword evidence="1" id="KW-0472">Membrane</keyword>
<sequence>MNRLTRFRTQLNSFESRRFPVTATVKSHLRRPNHALTFKTHRHFSTPLNLGILFSANSDRPRRLPPLPQAMDLVSPESDPPAVEDFVHIENPIIESLCESIVSTADEQINDADSVIMPEAEEGLAEQRRVLPEELSRSVMVLTCETTDEGGICDVYLVGTAHVSQESCREVEAVISYLKPQAVFLELCSSRVAVLTPQNLKVPTMGEMVEMWKKKHNIFGILYSWFLAKVANKLEVFPGSEFRVAYEEAMKYGGKVILGDRPVQITIRRAWAKMPLWHKIKLLYSFLFQAFFLPSPEELTKMLKDMDDVDMLTLIIQEMSKEFPTLMDTLVHERDQYMSSTLLRVAKEHHSVVAVVGKGHLSGIKKNWQQPVTLKDLLEMPEQKRVPVVKIFTSIGVAVAGVAIVSGIYLACKK</sequence>
<dbReference type="InterPro" id="IPR002816">
    <property type="entry name" value="TraB/PrgY/GumN_fam"/>
</dbReference>
<dbReference type="GeneID" id="111011104"/>
<evidence type="ECO:0000256" key="1">
    <source>
        <dbReference type="SAM" id="Phobius"/>
    </source>
</evidence>
<evidence type="ECO:0000313" key="2">
    <source>
        <dbReference type="Proteomes" id="UP000504603"/>
    </source>
</evidence>
<dbReference type="Pfam" id="PF01963">
    <property type="entry name" value="TraB_PrgY_gumN"/>
    <property type="match status" value="1"/>
</dbReference>
<evidence type="ECO:0000313" key="3">
    <source>
        <dbReference type="RefSeq" id="XP_022140422.1"/>
    </source>
</evidence>
<dbReference type="RefSeq" id="XP_022140422.1">
    <property type="nucleotide sequence ID" value="XM_022284730.1"/>
</dbReference>
<keyword evidence="1" id="KW-0812">Transmembrane</keyword>
<gene>
    <name evidence="3" type="primary">LOC111011104</name>
</gene>
<dbReference type="Proteomes" id="UP000504603">
    <property type="component" value="Unplaced"/>
</dbReference>
<dbReference type="PANTHER" id="PTHR21530:SF7">
    <property type="entry name" value="TRAB DOMAIN-CONTAINING PROTEIN"/>
    <property type="match status" value="1"/>
</dbReference>
<accession>A0A6J1CGW1</accession>
<keyword evidence="2" id="KW-1185">Reference proteome</keyword>
<organism evidence="2 3">
    <name type="scientific">Momordica charantia</name>
    <name type="common">Bitter gourd</name>
    <name type="synonym">Balsam pear</name>
    <dbReference type="NCBI Taxonomy" id="3673"/>
    <lineage>
        <taxon>Eukaryota</taxon>
        <taxon>Viridiplantae</taxon>
        <taxon>Streptophyta</taxon>
        <taxon>Embryophyta</taxon>
        <taxon>Tracheophyta</taxon>
        <taxon>Spermatophyta</taxon>
        <taxon>Magnoliopsida</taxon>
        <taxon>eudicotyledons</taxon>
        <taxon>Gunneridae</taxon>
        <taxon>Pentapetalae</taxon>
        <taxon>rosids</taxon>
        <taxon>fabids</taxon>
        <taxon>Cucurbitales</taxon>
        <taxon>Cucurbitaceae</taxon>
        <taxon>Momordiceae</taxon>
        <taxon>Momordica</taxon>
    </lineage>
</organism>
<dbReference type="AlphaFoldDB" id="A0A6J1CGW1"/>
<dbReference type="PANTHER" id="PTHR21530">
    <property type="entry name" value="PHEROMONE SHUTDOWN PROTEIN"/>
    <property type="match status" value="1"/>
</dbReference>
<dbReference type="CDD" id="cd14726">
    <property type="entry name" value="TraB_PrgY-like"/>
    <property type="match status" value="1"/>
</dbReference>
<proteinExistence type="predicted"/>
<dbReference type="OrthoDB" id="48306at2759"/>
<dbReference type="GO" id="GO:0005741">
    <property type="term" value="C:mitochondrial outer membrane"/>
    <property type="evidence" value="ECO:0007669"/>
    <property type="project" value="TreeGrafter"/>
</dbReference>
<feature type="transmembrane region" description="Helical" evidence="1">
    <location>
        <begin position="391"/>
        <end position="412"/>
    </location>
</feature>
<protein>
    <submittedName>
        <fullName evidence="3">TraB domain-containing protein</fullName>
    </submittedName>
</protein>
<dbReference type="KEGG" id="mcha:111011104"/>
<dbReference type="InterPro" id="IPR046345">
    <property type="entry name" value="TraB_PrgY-like"/>
</dbReference>